<evidence type="ECO:0000313" key="5">
    <source>
        <dbReference type="EMBL" id="OHA22380.1"/>
    </source>
</evidence>
<keyword evidence="3" id="KW-0175">Coiled coil</keyword>
<organism evidence="5 6">
    <name type="scientific">Candidatus Taylorbacteria bacterium RIFCSPHIGHO2_02_49_25</name>
    <dbReference type="NCBI Taxonomy" id="1802305"/>
    <lineage>
        <taxon>Bacteria</taxon>
        <taxon>Candidatus Tayloriibacteriota</taxon>
    </lineage>
</organism>
<proteinExistence type="inferred from homology"/>
<gene>
    <name evidence="5" type="ORF">A2W52_04895</name>
</gene>
<dbReference type="AlphaFoldDB" id="A0A1G2MEP9"/>
<evidence type="ECO:0000256" key="2">
    <source>
        <dbReference type="ARBA" id="ARBA00022917"/>
    </source>
</evidence>
<dbReference type="InterPro" id="IPR023584">
    <property type="entry name" value="Ribosome_recyc_fac_dom"/>
</dbReference>
<evidence type="ECO:0000259" key="4">
    <source>
        <dbReference type="Pfam" id="PF01765"/>
    </source>
</evidence>
<dbReference type="SUPFAM" id="SSF55194">
    <property type="entry name" value="Ribosome recycling factor, RRF"/>
    <property type="match status" value="1"/>
</dbReference>
<evidence type="ECO:0000313" key="6">
    <source>
        <dbReference type="Proteomes" id="UP000176493"/>
    </source>
</evidence>
<dbReference type="PANTHER" id="PTHR20982:SF3">
    <property type="entry name" value="MITOCHONDRIAL RIBOSOME RECYCLING FACTOR PSEUDO 1"/>
    <property type="match status" value="1"/>
</dbReference>
<sequence>MSYNFSKLHERFKTVEDWLAKEFANLRNGRASPSVLDSVLVESYGAKMPIKHLATITLEDPRTLRVTPFDASVSKEIEKAITLADIGLSVSADERGVRAHFPDLTSERKTAILKTAKEKLEAARINLRKIRDEVLKDIEQKEKQAMMGEDEKFRLKKELDKLADEENRKLQDAFGRKEKEIAS</sequence>
<evidence type="ECO:0000256" key="3">
    <source>
        <dbReference type="SAM" id="Coils"/>
    </source>
</evidence>
<dbReference type="Pfam" id="PF01765">
    <property type="entry name" value="RRF"/>
    <property type="match status" value="1"/>
</dbReference>
<dbReference type="Proteomes" id="UP000176493">
    <property type="component" value="Unassembled WGS sequence"/>
</dbReference>
<dbReference type="InterPro" id="IPR002661">
    <property type="entry name" value="Ribosome_recyc_fac"/>
</dbReference>
<dbReference type="FunFam" id="3.30.1360.40:FF:000001">
    <property type="entry name" value="Ribosome-recycling factor"/>
    <property type="match status" value="1"/>
</dbReference>
<dbReference type="Gene3D" id="3.30.1360.40">
    <property type="match status" value="1"/>
</dbReference>
<dbReference type="InterPro" id="IPR036191">
    <property type="entry name" value="RRF_sf"/>
</dbReference>
<feature type="domain" description="Ribosome recycling factor" evidence="4">
    <location>
        <begin position="20"/>
        <end position="181"/>
    </location>
</feature>
<keyword evidence="2" id="KW-0648">Protein biosynthesis</keyword>
<comment type="caution">
    <text evidence="5">The sequence shown here is derived from an EMBL/GenBank/DDBJ whole genome shotgun (WGS) entry which is preliminary data.</text>
</comment>
<name>A0A1G2MEP9_9BACT</name>
<dbReference type="Gene3D" id="1.10.132.20">
    <property type="entry name" value="Ribosome-recycling factor"/>
    <property type="match status" value="1"/>
</dbReference>
<dbReference type="PANTHER" id="PTHR20982">
    <property type="entry name" value="RIBOSOME RECYCLING FACTOR"/>
    <property type="match status" value="1"/>
</dbReference>
<evidence type="ECO:0000256" key="1">
    <source>
        <dbReference type="ARBA" id="ARBA00005912"/>
    </source>
</evidence>
<reference evidence="5 6" key="1">
    <citation type="journal article" date="2016" name="Nat. Commun.">
        <title>Thousands of microbial genomes shed light on interconnected biogeochemical processes in an aquifer system.</title>
        <authorList>
            <person name="Anantharaman K."/>
            <person name="Brown C.T."/>
            <person name="Hug L.A."/>
            <person name="Sharon I."/>
            <person name="Castelle C.J."/>
            <person name="Probst A.J."/>
            <person name="Thomas B.C."/>
            <person name="Singh A."/>
            <person name="Wilkins M.J."/>
            <person name="Karaoz U."/>
            <person name="Brodie E.L."/>
            <person name="Williams K.H."/>
            <person name="Hubbard S.S."/>
            <person name="Banfield J.F."/>
        </authorList>
    </citation>
    <scope>NUCLEOTIDE SEQUENCE [LARGE SCALE GENOMIC DNA]</scope>
</reference>
<dbReference type="EMBL" id="MHRJ01000026">
    <property type="protein sequence ID" value="OHA22380.1"/>
    <property type="molecule type" value="Genomic_DNA"/>
</dbReference>
<protein>
    <submittedName>
        <fullName evidence="5">Ribosome recycling factor</fullName>
    </submittedName>
</protein>
<dbReference type="GO" id="GO:0043023">
    <property type="term" value="F:ribosomal large subunit binding"/>
    <property type="evidence" value="ECO:0007669"/>
    <property type="project" value="TreeGrafter"/>
</dbReference>
<feature type="coiled-coil region" evidence="3">
    <location>
        <begin position="113"/>
        <end position="144"/>
    </location>
</feature>
<dbReference type="NCBIfam" id="TIGR00496">
    <property type="entry name" value="frr"/>
    <property type="match status" value="1"/>
</dbReference>
<dbReference type="GO" id="GO:0006412">
    <property type="term" value="P:translation"/>
    <property type="evidence" value="ECO:0007669"/>
    <property type="project" value="UniProtKB-KW"/>
</dbReference>
<comment type="similarity">
    <text evidence="1">Belongs to the RRF family.</text>
</comment>
<accession>A0A1G2MEP9</accession>